<evidence type="ECO:0000256" key="2">
    <source>
        <dbReference type="SAM" id="MobiDB-lite"/>
    </source>
</evidence>
<organism evidence="4 5">
    <name type="scientific">Gnomoniopsis smithogilvyi</name>
    <dbReference type="NCBI Taxonomy" id="1191159"/>
    <lineage>
        <taxon>Eukaryota</taxon>
        <taxon>Fungi</taxon>
        <taxon>Dikarya</taxon>
        <taxon>Ascomycota</taxon>
        <taxon>Pezizomycotina</taxon>
        <taxon>Sordariomycetes</taxon>
        <taxon>Sordariomycetidae</taxon>
        <taxon>Diaporthales</taxon>
        <taxon>Gnomoniaceae</taxon>
        <taxon>Gnomoniopsis</taxon>
    </lineage>
</organism>
<dbReference type="GO" id="GO:0034551">
    <property type="term" value="P:mitochondrial respiratory chain complex III assembly"/>
    <property type="evidence" value="ECO:0007669"/>
    <property type="project" value="TreeGrafter"/>
</dbReference>
<dbReference type="Gene3D" id="2.130.10.30">
    <property type="entry name" value="Regulator of chromosome condensation 1/beta-lactamase-inhibitor protein II"/>
    <property type="match status" value="1"/>
</dbReference>
<evidence type="ECO:0000313" key="5">
    <source>
        <dbReference type="Proteomes" id="UP001140453"/>
    </source>
</evidence>
<keyword evidence="3" id="KW-1133">Transmembrane helix</keyword>
<evidence type="ECO:0000313" key="4">
    <source>
        <dbReference type="EMBL" id="KAJ4388108.1"/>
    </source>
</evidence>
<dbReference type="Pfam" id="PF13540">
    <property type="entry name" value="RCC1_2"/>
    <property type="match status" value="1"/>
</dbReference>
<dbReference type="Proteomes" id="UP001140453">
    <property type="component" value="Unassembled WGS sequence"/>
</dbReference>
<feature type="repeat" description="RCC1" evidence="1">
    <location>
        <begin position="282"/>
        <end position="345"/>
    </location>
</feature>
<dbReference type="InterPro" id="IPR053245">
    <property type="entry name" value="MitoProcess-Associated"/>
</dbReference>
<gene>
    <name evidence="4" type="ORF">N0V93_008713</name>
</gene>
<dbReference type="PROSITE" id="PS50012">
    <property type="entry name" value="RCC1_3"/>
    <property type="match status" value="4"/>
</dbReference>
<reference evidence="4" key="1">
    <citation type="submission" date="2022-10" db="EMBL/GenBank/DDBJ databases">
        <title>Tapping the CABI collections for fungal endophytes: first genome assemblies for Collariella, Neodidymelliopsis, Ascochyta clinopodiicola, Didymella pomorum, Didymosphaeria variabile, Neocosmospora piperis and Neocucurbitaria cava.</title>
        <authorList>
            <person name="Hill R."/>
        </authorList>
    </citation>
    <scope>NUCLEOTIDE SEQUENCE</scope>
    <source>
        <strain evidence="4">IMI 355082</strain>
    </source>
</reference>
<dbReference type="InterPro" id="IPR000408">
    <property type="entry name" value="Reg_chr_condens"/>
</dbReference>
<name>A0A9W8YNI2_9PEZI</name>
<dbReference type="PANTHER" id="PTHR47563">
    <property type="entry name" value="PROTEIN FMP25, MITOCHONDRIAL"/>
    <property type="match status" value="1"/>
</dbReference>
<dbReference type="InterPro" id="IPR009091">
    <property type="entry name" value="RCC1/BLIP-II"/>
</dbReference>
<feature type="transmembrane region" description="Helical" evidence="3">
    <location>
        <begin position="51"/>
        <end position="72"/>
    </location>
</feature>
<dbReference type="FunFam" id="2.130.10.30:FF:000027">
    <property type="entry name" value="Protein FMP25, mitochondrial"/>
    <property type="match status" value="1"/>
</dbReference>
<evidence type="ECO:0000256" key="1">
    <source>
        <dbReference type="PROSITE-ProRule" id="PRU00235"/>
    </source>
</evidence>
<proteinExistence type="predicted"/>
<dbReference type="EMBL" id="JAPEVB010000005">
    <property type="protein sequence ID" value="KAJ4388108.1"/>
    <property type="molecule type" value="Genomic_DNA"/>
</dbReference>
<comment type="caution">
    <text evidence="4">The sequence shown here is derived from an EMBL/GenBank/DDBJ whole genome shotgun (WGS) entry which is preliminary data.</text>
</comment>
<dbReference type="PANTHER" id="PTHR47563:SF1">
    <property type="entry name" value="PROTEIN FMP25, MITOCHONDRIAL"/>
    <property type="match status" value="1"/>
</dbReference>
<evidence type="ECO:0000256" key="3">
    <source>
        <dbReference type="SAM" id="Phobius"/>
    </source>
</evidence>
<dbReference type="SUPFAM" id="SSF50985">
    <property type="entry name" value="RCC1/BLIP-II"/>
    <property type="match status" value="1"/>
</dbReference>
<dbReference type="PRINTS" id="PR00633">
    <property type="entry name" value="RCCNDNSATION"/>
</dbReference>
<dbReference type="OrthoDB" id="10256179at2759"/>
<feature type="repeat" description="RCC1" evidence="1">
    <location>
        <begin position="214"/>
        <end position="281"/>
    </location>
</feature>
<keyword evidence="3" id="KW-0472">Membrane</keyword>
<dbReference type="AlphaFoldDB" id="A0A9W8YNI2"/>
<feature type="repeat" description="RCC1" evidence="1">
    <location>
        <begin position="346"/>
        <end position="407"/>
    </location>
</feature>
<protein>
    <submittedName>
        <fullName evidence="4">Uncharacterized protein</fullName>
    </submittedName>
</protein>
<feature type="repeat" description="RCC1" evidence="1">
    <location>
        <begin position="516"/>
        <end position="569"/>
    </location>
</feature>
<accession>A0A9W8YNI2</accession>
<sequence length="602" mass="64507">MSGLMSRAALRHTSLRTLPQASHPARCSGIRHASRYPGHAPPRPGIRGRSIVAITIAGGVLAGAATAAYPLVFGDKNGPTIPQAEIEFEKKRKAARNKEENRDIISSQHVQVRNSWENPGVYAWGSNVGKAVAPESKETVVKTPKRIGWFDGMLLRDLKIDQEFGVAATENGDLVQWGTGYSLEDPTPQYTLRGKDITKLAISRDRILALSKGGSVYSLPVARRDQLGGAKADDSSSWMSFWSSPGSSINYRQIKPANLGWGEKVVDISSGLEHALLLTSSGRVFSAASSSQAFPSKGQLGIPGLTFMTRPQGPVDQPHEIGTLKGFKGKKIATGDYHSLVLDDEGRVFAFGDNSVGQLGFYPDADVPAIDSPSLLPFNKFYKGTEFSPRVTSIAAGGSNSFFAVDAKRVAQPGAAASEVTAPARALGKIVADTWAAGEGIYGCLGTGKWTHISNGPNKIKALSGLFEWDERSNEVIPIRLARMSVGSTHTAAVMDNVTYVDASGKTNENDTNWGADIVWWGGNEHYQLGNGKRSNSNAPIYIAPLDGGAGDAKAGRKGEEHRFQITPRQTVRLGKDGKGRKVSVEQRVECGRFVTAVYSGT</sequence>
<feature type="region of interest" description="Disordered" evidence="2">
    <location>
        <begin position="14"/>
        <end position="44"/>
    </location>
</feature>
<keyword evidence="3" id="KW-0812">Transmembrane</keyword>
<dbReference type="GO" id="GO:0005743">
    <property type="term" value="C:mitochondrial inner membrane"/>
    <property type="evidence" value="ECO:0007669"/>
    <property type="project" value="TreeGrafter"/>
</dbReference>
<keyword evidence="5" id="KW-1185">Reference proteome</keyword>
<dbReference type="PROSITE" id="PS00626">
    <property type="entry name" value="RCC1_2"/>
    <property type="match status" value="2"/>
</dbReference>